<organism evidence="1 2">
    <name type="scientific">Adoxophyes honmai nucleopolyhedrovirus</name>
    <dbReference type="NCBI Taxonomy" id="224399"/>
    <lineage>
        <taxon>Viruses</taxon>
        <taxon>Viruses incertae sedis</taxon>
        <taxon>Naldaviricetes</taxon>
        <taxon>Lefavirales</taxon>
        <taxon>Baculoviridae</taxon>
        <taxon>Alphabaculovirus</taxon>
        <taxon>Alphabaculovirus adhonmai</taxon>
    </lineage>
</organism>
<evidence type="ECO:0000313" key="2">
    <source>
        <dbReference type="Proteomes" id="UP000232720"/>
    </source>
</evidence>
<keyword evidence="2" id="KW-1185">Reference proteome</keyword>
<dbReference type="EMBL" id="AP006270">
    <property type="protein sequence ID" value="BAC67266.1"/>
    <property type="molecule type" value="Genomic_DNA"/>
</dbReference>
<reference evidence="1 2" key="1">
    <citation type="journal article" date="2003" name="Virology">
        <title>Genome sequence and organization of a nucleopolyhedrovirus isolated from the smaller tea tortrix, Adoxophyes honmai.</title>
        <authorList>
            <person name="Nakai M."/>
            <person name="Goto C."/>
            <person name="Kang W."/>
            <person name="Shikata M."/>
            <person name="Luque T."/>
            <person name="Kunimi Y."/>
        </authorList>
    </citation>
    <scope>NUCLEOTIDE SEQUENCE [LARGE SCALE GENOMIC DNA]</scope>
    <source>
        <strain evidence="1 2">ADN001</strain>
    </source>
</reference>
<dbReference type="GeneID" id="1485766"/>
<proteinExistence type="predicted"/>
<dbReference type="RefSeq" id="NP_818662.1">
    <property type="nucleotide sequence ID" value="NC_004690.1"/>
</dbReference>
<accession>Q80LT1</accession>
<organismHost>
    <name type="scientific">Adoxophyes honmai</name>
    <name type="common">Smaller tea tortrix moth</name>
    <dbReference type="NCBI Taxonomy" id="85585"/>
</organismHost>
<dbReference type="Proteomes" id="UP000232720">
    <property type="component" value="Genome"/>
</dbReference>
<sequence>MVTDVQVNDIVKGVIVKVSICGLHEVETESGHNAIFIVVNPTKPYYVGAKIKGRVIRVYNNFIDLVPAL</sequence>
<protein>
    <submittedName>
        <fullName evidence="1">Uncharacterized protein</fullName>
    </submittedName>
</protein>
<dbReference type="KEGG" id="vg:1485766"/>
<dbReference type="OrthoDB" id="41156at10239"/>
<name>Q80LT1_NPVAH</name>
<evidence type="ECO:0000313" key="1">
    <source>
        <dbReference type="EMBL" id="BAC67266.1"/>
    </source>
</evidence>